<dbReference type="InterPro" id="IPR018289">
    <property type="entry name" value="MULE_transposase_dom"/>
</dbReference>
<feature type="region of interest" description="Disordered" evidence="1">
    <location>
        <begin position="36"/>
        <end position="94"/>
    </location>
</feature>
<dbReference type="EMBL" id="JAUUTY010000003">
    <property type="protein sequence ID" value="KAK1668395.1"/>
    <property type="molecule type" value="Genomic_DNA"/>
</dbReference>
<sequence length="946" mass="106180">MERGGGGGGVEGDGGALFGGRPRFVRNVLFGPDFNMGAVDLDSGEERDSEDEESSPEEQDPPPPSPSSELACSVAGKSHTEDPLSHYQSPSRNRPSDDMWELYFQFDGAKFVQISMPRTDIRFLNLLSVMEKEGYGMCDSLYYVKDEGEGLNGLALIDSNLKVEEMVRKYEHARKLVLTVMRDKRKLSIVVSPVKPFGRSPDDDEVDGHYPDHPLQTLSPVLPLQTQTDENEWAQEEAQQDEDDDGGEASDGSDSFWYPCNYYSVGAEEKRRKEAEELEKTIAELRRKRADPLEHCEGETDVEDIFDTPTVNYEDMLSQMPVKKKPRRQGPTLRSHSQVEEPVKDEWAPSDEEDGLGFLAEEDDDGHEPVPFKQPKGRKSRTKKQPERTWYDENRENPEQQFTPRLCFKDVYQFREALARLHITQVRNFHYHRNTPDRIIVWCKPEKIEQYKCSFYMCAAKIKHENTFCIKKMHLEHSCPTEPKDSRVDSRWLSNAYVDKFRSDPNTSITTLVDKAKKDLGVDVPKRMAYRARTRARNVVMGDHKKQYHRLRDYLQTVIDRNPGSRCIVTTVTRPTEDELEAIKKGQQIFISEQPRFHGLFFCVNAAKQGFLDGCRPFLGLDGCFIKLTTGAQILAATGRDGNNNIYPVAWAVVAKEDTANWQWFIEQLKEALGGEQGKFGYYTIMSDRQKGLLKAVTTVFPNCAQRKWDLSGLPCNHAVSAIYKARLHPEDFVSHFFKKEMCINSYTPVFFPMPQEHGWTKTQTPDIMPPGFKDHMKGRRQEKRRKNKFEVPKPKVSSRMATVKCGNCKLQGHKWTSCLEPLRADLSTRRMPEEPPSGAASSAPGPSATASPGPSAPARAAPNAPARAAPKAPARAAPNAPARAAASAPERPGPSAPERPGPTYAPGMMGYFTAGANASAGRDASVPPLATSRTYGAPGPTDEAF</sequence>
<evidence type="ECO:0000256" key="1">
    <source>
        <dbReference type="SAM" id="MobiDB-lite"/>
    </source>
</evidence>
<feature type="region of interest" description="Disordered" evidence="1">
    <location>
        <begin position="763"/>
        <end position="797"/>
    </location>
</feature>
<proteinExistence type="predicted"/>
<feature type="compositionally biased region" description="Pro residues" evidence="1">
    <location>
        <begin position="892"/>
        <end position="901"/>
    </location>
</feature>
<feature type="region of interest" description="Disordered" evidence="1">
    <location>
        <begin position="198"/>
        <end position="218"/>
    </location>
</feature>
<gene>
    <name evidence="3" type="ORF">QYE76_056554</name>
</gene>
<organism evidence="3 4">
    <name type="scientific">Lolium multiflorum</name>
    <name type="common">Italian ryegrass</name>
    <name type="synonym">Lolium perenne subsp. multiflorum</name>
    <dbReference type="NCBI Taxonomy" id="4521"/>
    <lineage>
        <taxon>Eukaryota</taxon>
        <taxon>Viridiplantae</taxon>
        <taxon>Streptophyta</taxon>
        <taxon>Embryophyta</taxon>
        <taxon>Tracheophyta</taxon>
        <taxon>Spermatophyta</taxon>
        <taxon>Magnoliopsida</taxon>
        <taxon>Liliopsida</taxon>
        <taxon>Poales</taxon>
        <taxon>Poaceae</taxon>
        <taxon>BOP clade</taxon>
        <taxon>Pooideae</taxon>
        <taxon>Poodae</taxon>
        <taxon>Poeae</taxon>
        <taxon>Poeae Chloroplast Group 2 (Poeae type)</taxon>
        <taxon>Loliodinae</taxon>
        <taxon>Loliinae</taxon>
        <taxon>Lolium</taxon>
    </lineage>
</organism>
<feature type="compositionally biased region" description="Low complexity" evidence="1">
    <location>
        <begin position="837"/>
        <end position="891"/>
    </location>
</feature>
<comment type="caution">
    <text evidence="3">The sequence shown here is derived from an EMBL/GenBank/DDBJ whole genome shotgun (WGS) entry which is preliminary data.</text>
</comment>
<evidence type="ECO:0000259" key="2">
    <source>
        <dbReference type="Pfam" id="PF10551"/>
    </source>
</evidence>
<feature type="compositionally biased region" description="Basic and acidic residues" evidence="1">
    <location>
        <begin position="384"/>
        <end position="396"/>
    </location>
</feature>
<feature type="region of interest" description="Disordered" evidence="1">
    <location>
        <begin position="830"/>
        <end position="946"/>
    </location>
</feature>
<feature type="compositionally biased region" description="Acidic residues" evidence="1">
    <location>
        <begin position="230"/>
        <end position="248"/>
    </location>
</feature>
<evidence type="ECO:0000313" key="3">
    <source>
        <dbReference type="EMBL" id="KAK1668395.1"/>
    </source>
</evidence>
<feature type="compositionally biased region" description="Basic and acidic residues" evidence="1">
    <location>
        <begin position="337"/>
        <end position="347"/>
    </location>
</feature>
<evidence type="ECO:0000313" key="4">
    <source>
        <dbReference type="Proteomes" id="UP001231189"/>
    </source>
</evidence>
<feature type="compositionally biased region" description="Basic residues" evidence="1">
    <location>
        <begin position="777"/>
        <end position="788"/>
    </location>
</feature>
<keyword evidence="4" id="KW-1185">Reference proteome</keyword>
<accession>A0AAD8WQK8</accession>
<feature type="compositionally biased region" description="Acidic residues" evidence="1">
    <location>
        <begin position="348"/>
        <end position="366"/>
    </location>
</feature>
<reference evidence="3" key="1">
    <citation type="submission" date="2023-07" db="EMBL/GenBank/DDBJ databases">
        <title>A chromosome-level genome assembly of Lolium multiflorum.</title>
        <authorList>
            <person name="Chen Y."/>
            <person name="Copetti D."/>
            <person name="Kolliker R."/>
            <person name="Studer B."/>
        </authorList>
    </citation>
    <scope>NUCLEOTIDE SEQUENCE</scope>
    <source>
        <strain evidence="3">02402/16</strain>
        <tissue evidence="3">Leaf</tissue>
    </source>
</reference>
<protein>
    <recommendedName>
        <fullName evidence="2">MULE transposase domain-containing protein</fullName>
    </recommendedName>
</protein>
<dbReference type="PANTHER" id="PTHR31973">
    <property type="entry name" value="POLYPROTEIN, PUTATIVE-RELATED"/>
    <property type="match status" value="1"/>
</dbReference>
<feature type="region of interest" description="Disordered" evidence="1">
    <location>
        <begin position="230"/>
        <end position="255"/>
    </location>
</feature>
<dbReference type="Proteomes" id="UP001231189">
    <property type="component" value="Unassembled WGS sequence"/>
</dbReference>
<feature type="domain" description="MULE transposase" evidence="2">
    <location>
        <begin position="619"/>
        <end position="707"/>
    </location>
</feature>
<dbReference type="Pfam" id="PF10551">
    <property type="entry name" value="MULE"/>
    <property type="match status" value="1"/>
</dbReference>
<feature type="region of interest" description="Disordered" evidence="1">
    <location>
        <begin position="319"/>
        <end position="396"/>
    </location>
</feature>
<name>A0AAD8WQK8_LOLMU</name>
<dbReference type="PANTHER" id="PTHR31973:SF187">
    <property type="entry name" value="MUTATOR TRANSPOSASE MUDRA PROTEIN"/>
    <property type="match status" value="1"/>
</dbReference>
<dbReference type="AlphaFoldDB" id="A0AAD8WQK8"/>
<feature type="compositionally biased region" description="Acidic residues" evidence="1">
    <location>
        <begin position="42"/>
        <end position="60"/>
    </location>
</feature>